<dbReference type="HOGENOM" id="CLU_1076247_0_0_5"/>
<sequence length="258" mass="27947">MTTITNAPTGANAPATPITWTTRHLPGPGGGSVIISTAQAGPYALEVHDSQSRSGWPRIVLWTVEKDGKRLGEGVLDTTDDGKAAAESKARRLLTDTPSDPNNNGAGSRVIPACVNGMPKRGVRPGAHLDSELLFAWDAFQAAATAYQCAPDGETDRYCEMVDAIGERIEAFIPKTLEGTEIKLRYALTKYIDADCAWNALVFGDDPDRDFHDIVDNDPHAGMLWSMIRPGDRLVDRIDRRRREQPAKGPDHSSSPSA</sequence>
<keyword evidence="2" id="KW-0614">Plasmid</keyword>
<dbReference type="RefSeq" id="WP_014188454.1">
    <property type="nucleotide sequence ID" value="NC_016585.1"/>
</dbReference>
<dbReference type="EMBL" id="FQ311869">
    <property type="protein sequence ID" value="CBS89001.1"/>
    <property type="molecule type" value="Genomic_DNA"/>
</dbReference>
<dbReference type="Proteomes" id="UP000005667">
    <property type="component" value="Plasmid AZO_p1"/>
</dbReference>
<keyword evidence="3" id="KW-1185">Reference proteome</keyword>
<proteinExistence type="predicted"/>
<evidence type="ECO:0000313" key="3">
    <source>
        <dbReference type="Proteomes" id="UP000005667"/>
    </source>
</evidence>
<protein>
    <submittedName>
        <fullName evidence="2">Uncharacterized protein</fullName>
    </submittedName>
</protein>
<feature type="compositionally biased region" description="Basic and acidic residues" evidence="1">
    <location>
        <begin position="239"/>
        <end position="251"/>
    </location>
</feature>
<evidence type="ECO:0000256" key="1">
    <source>
        <dbReference type="SAM" id="MobiDB-lite"/>
    </source>
</evidence>
<accession>G7ZAU1</accession>
<feature type="region of interest" description="Disordered" evidence="1">
    <location>
        <begin position="239"/>
        <end position="258"/>
    </location>
</feature>
<evidence type="ECO:0000313" key="2">
    <source>
        <dbReference type="EMBL" id="CBS89001.1"/>
    </source>
</evidence>
<reference evidence="3" key="1">
    <citation type="journal article" date="2011" name="PLoS Genet.">
        <title>Azospirillum genomes reveal transition of bacteria from aquatic to terrestrial environments.</title>
        <authorList>
            <person name="Wisniewski-Dye F."/>
            <person name="Borziak K."/>
            <person name="Khalsa-Moyers G."/>
            <person name="Alexandre G."/>
            <person name="Sukharnikov L.O."/>
            <person name="Wuichet K."/>
            <person name="Hurst G.B."/>
            <person name="McDonald W.H."/>
            <person name="Robertson J.S."/>
            <person name="Barbe V."/>
            <person name="Calteau A."/>
            <person name="Rouy Z."/>
            <person name="Mangenot S."/>
            <person name="Prigent-Combaret C."/>
            <person name="Normand P."/>
            <person name="Boyer M."/>
            <person name="Siguier P."/>
            <person name="Dessaux Y."/>
            <person name="Elmerich C."/>
            <person name="Condemine G."/>
            <person name="Krishnen G."/>
            <person name="Kennedy I."/>
            <person name="Paterson A.H."/>
            <person name="Gonzalez V."/>
            <person name="Mavingui P."/>
            <person name="Zhulin I.B."/>
        </authorList>
    </citation>
    <scope>NUCLEOTIDE SEQUENCE [LARGE SCALE GENOMIC DNA]</scope>
    <source>
        <strain evidence="3">4B</strain>
    </source>
</reference>
<dbReference type="AlphaFoldDB" id="G7ZAU1"/>
<organism evidence="2 3">
    <name type="scientific">Azospirillum lipoferum (strain 4B)</name>
    <dbReference type="NCBI Taxonomy" id="862719"/>
    <lineage>
        <taxon>Bacteria</taxon>
        <taxon>Pseudomonadati</taxon>
        <taxon>Pseudomonadota</taxon>
        <taxon>Alphaproteobacteria</taxon>
        <taxon>Rhodospirillales</taxon>
        <taxon>Azospirillaceae</taxon>
        <taxon>Azospirillum</taxon>
    </lineage>
</organism>
<gene>
    <name evidence="2" type="ordered locus">AZOLI_p10791</name>
</gene>
<name>G7ZAU1_AZOL4</name>
<dbReference type="KEGG" id="ali:AZOLI_p10791"/>
<geneLocation type="plasmid" evidence="2 3">
    <name>AZO_p1</name>
</geneLocation>
<dbReference type="OrthoDB" id="7301143at2"/>